<evidence type="ECO:0000259" key="1">
    <source>
        <dbReference type="Pfam" id="PF00561"/>
    </source>
</evidence>
<dbReference type="Pfam" id="PF00561">
    <property type="entry name" value="Abhydrolase_1"/>
    <property type="match status" value="1"/>
</dbReference>
<dbReference type="RefSeq" id="WP_025015556.1">
    <property type="nucleotide sequence ID" value="NZ_AZFU01000011.1"/>
</dbReference>
<reference evidence="2 3" key="1">
    <citation type="journal article" date="2015" name="Genome Announc.">
        <title>Expanding the biotechnology potential of lactobacilli through comparative genomics of 213 strains and associated genera.</title>
        <authorList>
            <person name="Sun Z."/>
            <person name="Harris H.M."/>
            <person name="McCann A."/>
            <person name="Guo C."/>
            <person name="Argimon S."/>
            <person name="Zhang W."/>
            <person name="Yang X."/>
            <person name="Jeffery I.B."/>
            <person name="Cooney J.C."/>
            <person name="Kagawa T.F."/>
            <person name="Liu W."/>
            <person name="Song Y."/>
            <person name="Salvetti E."/>
            <person name="Wrobel A."/>
            <person name="Rasinkangas P."/>
            <person name="Parkhill J."/>
            <person name="Rea M.C."/>
            <person name="O'Sullivan O."/>
            <person name="Ritari J."/>
            <person name="Douillard F.P."/>
            <person name="Paul Ross R."/>
            <person name="Yang R."/>
            <person name="Briner A.E."/>
            <person name="Felis G.E."/>
            <person name="de Vos W.M."/>
            <person name="Barrangou R."/>
            <person name="Klaenhammer T.R."/>
            <person name="Caufield P.W."/>
            <person name="Cui Y."/>
            <person name="Zhang H."/>
            <person name="O'Toole P.W."/>
        </authorList>
    </citation>
    <scope>NUCLEOTIDE SEQUENCE [LARGE SCALE GENOMIC DNA]</scope>
    <source>
        <strain evidence="2 3">DSM 16761</strain>
    </source>
</reference>
<evidence type="ECO:0000313" key="3">
    <source>
        <dbReference type="Proteomes" id="UP000051307"/>
    </source>
</evidence>
<dbReference type="InterPro" id="IPR029058">
    <property type="entry name" value="AB_hydrolase_fold"/>
</dbReference>
<proteinExistence type="predicted"/>
<dbReference type="EMBL" id="AZFU01000011">
    <property type="protein sequence ID" value="KRM05464.1"/>
    <property type="molecule type" value="Genomic_DNA"/>
</dbReference>
<comment type="caution">
    <text evidence="2">The sequence shown here is derived from an EMBL/GenBank/DDBJ whole genome shotgun (WGS) entry which is preliminary data.</text>
</comment>
<accession>A0A0R1VIG6</accession>
<protein>
    <recommendedName>
        <fullName evidence="1">AB hydrolase-1 domain-containing protein</fullName>
    </recommendedName>
</protein>
<dbReference type="Gene3D" id="3.40.50.1820">
    <property type="entry name" value="alpha/beta hydrolase"/>
    <property type="match status" value="1"/>
</dbReference>
<organism evidence="2 3">
    <name type="scientific">Lactobacillus kitasatonis DSM 16761 = JCM 1039</name>
    <dbReference type="NCBI Taxonomy" id="1423767"/>
    <lineage>
        <taxon>Bacteria</taxon>
        <taxon>Bacillati</taxon>
        <taxon>Bacillota</taxon>
        <taxon>Bacilli</taxon>
        <taxon>Lactobacillales</taxon>
        <taxon>Lactobacillaceae</taxon>
        <taxon>Lactobacillus</taxon>
    </lineage>
</organism>
<feature type="domain" description="AB hydrolase-1" evidence="1">
    <location>
        <begin position="22"/>
        <end position="141"/>
    </location>
</feature>
<dbReference type="InterPro" id="IPR000073">
    <property type="entry name" value="AB_hydrolase_1"/>
</dbReference>
<name>A0A0R1VIG6_9LACO</name>
<dbReference type="SUPFAM" id="SSF53474">
    <property type="entry name" value="alpha/beta-Hydrolases"/>
    <property type="match status" value="1"/>
</dbReference>
<dbReference type="Proteomes" id="UP000051307">
    <property type="component" value="Unassembled WGS sequence"/>
</dbReference>
<dbReference type="PANTHER" id="PTHR43798">
    <property type="entry name" value="MONOACYLGLYCEROL LIPASE"/>
    <property type="match status" value="1"/>
</dbReference>
<evidence type="ECO:0000313" key="2">
    <source>
        <dbReference type="EMBL" id="KRM05464.1"/>
    </source>
</evidence>
<gene>
    <name evidence="2" type="ORF">FC59_GL000162</name>
</gene>
<dbReference type="InterPro" id="IPR050266">
    <property type="entry name" value="AB_hydrolase_sf"/>
</dbReference>
<sequence length="263" mass="30436">MEFKTNDNVTLHYSDTGEKDKPTIVGIPGIGGSSQMWSKLIKLFNDQYRFIMLDPRNQGQSERTYRGQRISRHAADLEELLVKLDLNDVIAIGNSMGAANIWAYLSIYGKGRLKAMIDLDQSPKMIADKNWKYGFKDLDWDNYPEMLKFDFGKAFYHHIDDEMFNSAKREYQDFPYDSEENYKCLVDHAEQDWRDIIMDTPVPMLVIAGAKSPFFNPEFTKAVKFLNDHVKTAIIPECGHLPQAEQPEKTYEIIADFLKNLKN</sequence>
<dbReference type="PANTHER" id="PTHR43798:SF33">
    <property type="entry name" value="HYDROLASE, PUTATIVE (AFU_ORTHOLOGUE AFUA_2G14860)-RELATED"/>
    <property type="match status" value="1"/>
</dbReference>
<dbReference type="GO" id="GO:0016020">
    <property type="term" value="C:membrane"/>
    <property type="evidence" value="ECO:0007669"/>
    <property type="project" value="TreeGrafter"/>
</dbReference>
<dbReference type="PATRIC" id="fig|1423767.3.peg.170"/>
<dbReference type="eggNOG" id="COG2267">
    <property type="taxonomic scope" value="Bacteria"/>
</dbReference>
<dbReference type="AlphaFoldDB" id="A0A0R1VIG6"/>
<dbReference type="OrthoDB" id="9805423at2"/>